<dbReference type="PANTHER" id="PTHR30086:SF20">
    <property type="entry name" value="ARGININE EXPORTER PROTEIN ARGO-RELATED"/>
    <property type="match status" value="1"/>
</dbReference>
<evidence type="ECO:0000313" key="7">
    <source>
        <dbReference type="EMBL" id="AWI07205.1"/>
    </source>
</evidence>
<name>A0A2U8DXS1_9CLOT</name>
<reference evidence="8" key="1">
    <citation type="submission" date="2017-04" db="EMBL/GenBank/DDBJ databases">
        <authorList>
            <person name="Song Y."/>
            <person name="Cho B.-K."/>
        </authorList>
    </citation>
    <scope>NUCLEOTIDE SEQUENCE [LARGE SCALE GENOMIC DNA]</scope>
    <source>
        <strain evidence="8">SL1</strain>
    </source>
</reference>
<feature type="transmembrane region" description="Helical" evidence="6">
    <location>
        <begin position="69"/>
        <end position="90"/>
    </location>
</feature>
<evidence type="ECO:0000256" key="3">
    <source>
        <dbReference type="ARBA" id="ARBA00022692"/>
    </source>
</evidence>
<dbReference type="AlphaFoldDB" id="A0A2U8DXS1"/>
<dbReference type="InterPro" id="IPR001123">
    <property type="entry name" value="LeuE-type"/>
</dbReference>
<feature type="transmembrane region" description="Helical" evidence="6">
    <location>
        <begin position="6"/>
        <end position="26"/>
    </location>
</feature>
<keyword evidence="8" id="KW-1185">Reference proteome</keyword>
<gene>
    <name evidence="7" type="ORF">B9W14_22920</name>
</gene>
<keyword evidence="3 6" id="KW-0812">Transmembrane</keyword>
<feature type="transmembrane region" description="Helical" evidence="6">
    <location>
        <begin position="182"/>
        <end position="202"/>
    </location>
</feature>
<feature type="transmembrane region" description="Helical" evidence="6">
    <location>
        <begin position="38"/>
        <end position="63"/>
    </location>
</feature>
<organism evidence="7 8">
    <name type="scientific">Clostridium drakei</name>
    <dbReference type="NCBI Taxonomy" id="332101"/>
    <lineage>
        <taxon>Bacteria</taxon>
        <taxon>Bacillati</taxon>
        <taxon>Bacillota</taxon>
        <taxon>Clostridia</taxon>
        <taxon>Eubacteriales</taxon>
        <taxon>Clostridiaceae</taxon>
        <taxon>Clostridium</taxon>
    </lineage>
</organism>
<feature type="transmembrane region" description="Helical" evidence="6">
    <location>
        <begin position="111"/>
        <end position="127"/>
    </location>
</feature>
<evidence type="ECO:0000313" key="8">
    <source>
        <dbReference type="Proteomes" id="UP000244910"/>
    </source>
</evidence>
<protein>
    <submittedName>
        <fullName evidence="7">L-lysine permease</fullName>
    </submittedName>
</protein>
<accession>A0A2U8DXS1</accession>
<proteinExistence type="predicted"/>
<evidence type="ECO:0000256" key="2">
    <source>
        <dbReference type="ARBA" id="ARBA00022475"/>
    </source>
</evidence>
<dbReference type="Proteomes" id="UP000244910">
    <property type="component" value="Chromosome"/>
</dbReference>
<keyword evidence="4 6" id="KW-1133">Transmembrane helix</keyword>
<evidence type="ECO:0000256" key="4">
    <source>
        <dbReference type="ARBA" id="ARBA00022989"/>
    </source>
</evidence>
<dbReference type="PANTHER" id="PTHR30086">
    <property type="entry name" value="ARGININE EXPORTER PROTEIN ARGO"/>
    <property type="match status" value="1"/>
</dbReference>
<evidence type="ECO:0000256" key="6">
    <source>
        <dbReference type="SAM" id="Phobius"/>
    </source>
</evidence>
<evidence type="ECO:0000256" key="1">
    <source>
        <dbReference type="ARBA" id="ARBA00004651"/>
    </source>
</evidence>
<keyword evidence="5 6" id="KW-0472">Membrane</keyword>
<evidence type="ECO:0000256" key="5">
    <source>
        <dbReference type="ARBA" id="ARBA00023136"/>
    </source>
</evidence>
<dbReference type="EMBL" id="CP020953">
    <property type="protein sequence ID" value="AWI07205.1"/>
    <property type="molecule type" value="Genomic_DNA"/>
</dbReference>
<feature type="transmembrane region" description="Helical" evidence="6">
    <location>
        <begin position="147"/>
        <end position="170"/>
    </location>
</feature>
<dbReference type="GO" id="GO:0005886">
    <property type="term" value="C:plasma membrane"/>
    <property type="evidence" value="ECO:0007669"/>
    <property type="project" value="UniProtKB-SubCell"/>
</dbReference>
<comment type="subcellular location">
    <subcellularLocation>
        <location evidence="1">Cell membrane</location>
        <topology evidence="1">Multi-pass membrane protein</topology>
    </subcellularLocation>
</comment>
<dbReference type="OrthoDB" id="5638726at2"/>
<dbReference type="RefSeq" id="WP_032075526.1">
    <property type="nucleotide sequence ID" value="NZ_CP020953.1"/>
</dbReference>
<sequence length="205" mass="22840">MIKYLIQGFVLGLSYVAPIGMQNLYVINSSISMSKKRAYEVAFITIFFDISLSLSSFFGIGLLINKFNFLKLTILLLGSIIILYIGICLIRSKPNLSTQTSTDPNIPISKIALACFTVTWLNPQAILDGTLLLGSFRASLPLNTYNFFIGGVCTASIVWFTFLATIFSIFKNTLTEKFLKKINILCGCIVMFYGIKLLYSFLKAI</sequence>
<dbReference type="GO" id="GO:0015171">
    <property type="term" value="F:amino acid transmembrane transporter activity"/>
    <property type="evidence" value="ECO:0007669"/>
    <property type="project" value="TreeGrafter"/>
</dbReference>
<dbReference type="KEGG" id="cdrk:B9W14_22920"/>
<keyword evidence="2" id="KW-1003">Cell membrane</keyword>
<dbReference type="Pfam" id="PF01810">
    <property type="entry name" value="LysE"/>
    <property type="match status" value="1"/>
</dbReference>